<dbReference type="SUPFAM" id="SSF55797">
    <property type="entry name" value="PR-1-like"/>
    <property type="match status" value="2"/>
</dbReference>
<dbReference type="InterPro" id="IPR035940">
    <property type="entry name" value="CAP_sf"/>
</dbReference>
<dbReference type="Proteomes" id="UP000252519">
    <property type="component" value="Unassembled WGS sequence"/>
</dbReference>
<dbReference type="STRING" id="29170.A0A368GJG2"/>
<dbReference type="InterPro" id="IPR014044">
    <property type="entry name" value="CAP_dom"/>
</dbReference>
<dbReference type="AlphaFoldDB" id="A0A368GJG2"/>
<dbReference type="Pfam" id="PF00188">
    <property type="entry name" value="CAP"/>
    <property type="match status" value="1"/>
</dbReference>
<proteinExistence type="predicted"/>
<evidence type="ECO:0000313" key="2">
    <source>
        <dbReference type="EMBL" id="RCN44516.1"/>
    </source>
</evidence>
<dbReference type="Gene3D" id="3.40.33.10">
    <property type="entry name" value="CAP"/>
    <property type="match status" value="2"/>
</dbReference>
<comment type="caution">
    <text evidence="2">The sequence shown here is derived from an EMBL/GenBank/DDBJ whole genome shotgun (WGS) entry which is preliminary data.</text>
</comment>
<name>A0A368GJG2_ANCCA</name>
<feature type="domain" description="SCP" evidence="1">
    <location>
        <begin position="171"/>
        <end position="273"/>
    </location>
</feature>
<reference evidence="2 3" key="1">
    <citation type="submission" date="2014-10" db="EMBL/GenBank/DDBJ databases">
        <title>Draft genome of the hookworm Ancylostoma caninum.</title>
        <authorList>
            <person name="Mitreva M."/>
        </authorList>
    </citation>
    <scope>NUCLEOTIDE SEQUENCE [LARGE SCALE GENOMIC DNA]</scope>
    <source>
        <strain evidence="2 3">Baltimore</strain>
    </source>
</reference>
<sequence>MEPFASWDCDLEEVAHSQLCYGLSLQDIYAVLYNNMNVFANVTRRTISELEYWWSEAEEIDLSVEPKYSDLWNDYFAYMAYAKNTRFACTYGNCSTGGVLQCVYEQKPHDGELIYRKTTTPKEICTACPDSTQCVNFLCQKKNPESSTTARALHHFSINPPMNSASPVFQSWDCELEKIAKSQVCNPDGIPPEYDSTYDVIILDSNAIYDIGVQTRAVLRKWTKGAEMIDLSVEPKFDPWTVDGFGRMVYAKSTRIGCSMDYCDGTGMLMCVYDKKVNKDRLLYKKTRHPNEICTACPPSTQCVNYLCKTK</sequence>
<organism evidence="2 3">
    <name type="scientific">Ancylostoma caninum</name>
    <name type="common">Dog hookworm</name>
    <dbReference type="NCBI Taxonomy" id="29170"/>
    <lineage>
        <taxon>Eukaryota</taxon>
        <taxon>Metazoa</taxon>
        <taxon>Ecdysozoa</taxon>
        <taxon>Nematoda</taxon>
        <taxon>Chromadorea</taxon>
        <taxon>Rhabditida</taxon>
        <taxon>Rhabditina</taxon>
        <taxon>Rhabditomorpha</taxon>
        <taxon>Strongyloidea</taxon>
        <taxon>Ancylostomatidae</taxon>
        <taxon>Ancylostomatinae</taxon>
        <taxon>Ancylostoma</taxon>
    </lineage>
</organism>
<evidence type="ECO:0000313" key="3">
    <source>
        <dbReference type="Proteomes" id="UP000252519"/>
    </source>
</evidence>
<dbReference type="OrthoDB" id="5887867at2759"/>
<protein>
    <recommendedName>
        <fullName evidence="1">SCP domain-containing protein</fullName>
    </recommendedName>
</protein>
<keyword evidence="3" id="KW-1185">Reference proteome</keyword>
<accession>A0A368GJG2</accession>
<gene>
    <name evidence="2" type="ORF">ANCCAN_09507</name>
</gene>
<dbReference type="EMBL" id="JOJR01000127">
    <property type="protein sequence ID" value="RCN44516.1"/>
    <property type="molecule type" value="Genomic_DNA"/>
</dbReference>
<evidence type="ECO:0000259" key="1">
    <source>
        <dbReference type="Pfam" id="PF00188"/>
    </source>
</evidence>